<proteinExistence type="predicted"/>
<accession>A0A419PE16</accession>
<keyword evidence="2" id="KW-1185">Reference proteome</keyword>
<reference evidence="1 2" key="2">
    <citation type="journal article" date="2021" name="Genomics">
        <title>High-quality reference genome for Clonorchis sinensis.</title>
        <authorList>
            <person name="Young N.D."/>
            <person name="Stroehlein A.J."/>
            <person name="Kinkar L."/>
            <person name="Wang T."/>
            <person name="Sohn W.M."/>
            <person name="Chang B.C.H."/>
            <person name="Kaur P."/>
            <person name="Weisz D."/>
            <person name="Dudchenko O."/>
            <person name="Aiden E.L."/>
            <person name="Korhonen P.K."/>
            <person name="Gasser R.B."/>
        </authorList>
    </citation>
    <scope>NUCLEOTIDE SEQUENCE [LARGE SCALE GENOMIC DNA]</scope>
    <source>
        <strain evidence="1">Cs-k2</strain>
    </source>
</reference>
<dbReference type="AlphaFoldDB" id="A0A419PE16"/>
<reference evidence="1 2" key="1">
    <citation type="journal article" date="2018" name="Biotechnol. Adv.">
        <title>Improved genomic resources and new bioinformatic workflow for the carcinogenic parasite Clonorchis sinensis: Biotechnological implications.</title>
        <authorList>
            <person name="Wang D."/>
            <person name="Korhonen P.K."/>
            <person name="Gasser R.B."/>
            <person name="Young N.D."/>
        </authorList>
    </citation>
    <scope>NUCLEOTIDE SEQUENCE [LARGE SCALE GENOMIC DNA]</scope>
    <source>
        <strain evidence="1">Cs-k2</strain>
    </source>
</reference>
<dbReference type="Proteomes" id="UP000286415">
    <property type="component" value="Unassembled WGS sequence"/>
</dbReference>
<gene>
    <name evidence="1" type="ORF">CSKR_100287</name>
</gene>
<comment type="caution">
    <text evidence="1">The sequence shown here is derived from an EMBL/GenBank/DDBJ whole genome shotgun (WGS) entry which is preliminary data.</text>
</comment>
<name>A0A419PE16_CLOSI</name>
<evidence type="ECO:0000313" key="1">
    <source>
        <dbReference type="EMBL" id="KAG5449056.1"/>
    </source>
</evidence>
<organism evidence="1 2">
    <name type="scientific">Clonorchis sinensis</name>
    <name type="common">Chinese liver fluke</name>
    <dbReference type="NCBI Taxonomy" id="79923"/>
    <lineage>
        <taxon>Eukaryota</taxon>
        <taxon>Metazoa</taxon>
        <taxon>Spiralia</taxon>
        <taxon>Lophotrochozoa</taxon>
        <taxon>Platyhelminthes</taxon>
        <taxon>Trematoda</taxon>
        <taxon>Digenea</taxon>
        <taxon>Opisthorchiida</taxon>
        <taxon>Opisthorchiata</taxon>
        <taxon>Opisthorchiidae</taxon>
        <taxon>Clonorchis</taxon>
    </lineage>
</organism>
<feature type="non-terminal residue" evidence="1">
    <location>
        <position position="1"/>
    </location>
</feature>
<protein>
    <submittedName>
        <fullName evidence="1">Uncharacterized protein</fullName>
    </submittedName>
</protein>
<dbReference type="EMBL" id="NIRI02000042">
    <property type="protein sequence ID" value="KAG5449056.1"/>
    <property type="molecule type" value="Genomic_DNA"/>
</dbReference>
<dbReference type="OrthoDB" id="10485065at2759"/>
<evidence type="ECO:0000313" key="2">
    <source>
        <dbReference type="Proteomes" id="UP000286415"/>
    </source>
</evidence>
<dbReference type="InParanoid" id="A0A419PE16"/>
<sequence length="65" mass="7169">RQHTTHEAVENSSTAYDQFCPYRGSSGRCSPKVSICLQMSVFLEISPIWVQVEHKVDGNSGTAPT</sequence>